<reference evidence="1" key="1">
    <citation type="journal article" date="2014" name="Front. Microbiol.">
        <title>High frequency of phylogenetically diverse reductive dehalogenase-homologous genes in deep subseafloor sedimentary metagenomes.</title>
        <authorList>
            <person name="Kawai M."/>
            <person name="Futagami T."/>
            <person name="Toyoda A."/>
            <person name="Takaki Y."/>
            <person name="Nishi S."/>
            <person name="Hori S."/>
            <person name="Arai W."/>
            <person name="Tsubouchi T."/>
            <person name="Morono Y."/>
            <person name="Uchiyama I."/>
            <person name="Ito T."/>
            <person name="Fujiyama A."/>
            <person name="Inagaki F."/>
            <person name="Takami H."/>
        </authorList>
    </citation>
    <scope>NUCLEOTIDE SEQUENCE</scope>
    <source>
        <strain evidence="1">Expedition CK06-06</strain>
    </source>
</reference>
<dbReference type="AlphaFoldDB" id="X0UA87"/>
<dbReference type="EMBL" id="BARS01016053">
    <property type="protein sequence ID" value="GAF97267.1"/>
    <property type="molecule type" value="Genomic_DNA"/>
</dbReference>
<sequence length="72" mass="8807">MVEVESPQIETIEKLTREETKEKLLECYENIIKVLKHYLDMNEDYYSLISIWIIGTYFHKDFNSYPYLYFNA</sequence>
<gene>
    <name evidence="1" type="ORF">S01H1_26480</name>
</gene>
<protein>
    <submittedName>
        <fullName evidence="1">Uncharacterized protein</fullName>
    </submittedName>
</protein>
<comment type="caution">
    <text evidence="1">The sequence shown here is derived from an EMBL/GenBank/DDBJ whole genome shotgun (WGS) entry which is preliminary data.</text>
</comment>
<evidence type="ECO:0000313" key="1">
    <source>
        <dbReference type="EMBL" id="GAF97267.1"/>
    </source>
</evidence>
<name>X0UA87_9ZZZZ</name>
<proteinExistence type="predicted"/>
<accession>X0UA87</accession>
<organism evidence="1">
    <name type="scientific">marine sediment metagenome</name>
    <dbReference type="NCBI Taxonomy" id="412755"/>
    <lineage>
        <taxon>unclassified sequences</taxon>
        <taxon>metagenomes</taxon>
        <taxon>ecological metagenomes</taxon>
    </lineage>
</organism>
<feature type="non-terminal residue" evidence="1">
    <location>
        <position position="72"/>
    </location>
</feature>